<dbReference type="AlphaFoldDB" id="A0A0L7LFK8"/>
<dbReference type="InterPro" id="IPR015955">
    <property type="entry name" value="Lactate_DH/Glyco_Ohase_4_C"/>
</dbReference>
<dbReference type="EMBL" id="JTDY01001387">
    <property type="protein sequence ID" value="KOB74001.1"/>
    <property type="molecule type" value="Genomic_DNA"/>
</dbReference>
<proteinExistence type="predicted"/>
<organism evidence="2 3">
    <name type="scientific">Operophtera brumata</name>
    <name type="common">Winter moth</name>
    <name type="synonym">Phalaena brumata</name>
    <dbReference type="NCBI Taxonomy" id="104452"/>
    <lineage>
        <taxon>Eukaryota</taxon>
        <taxon>Metazoa</taxon>
        <taxon>Ecdysozoa</taxon>
        <taxon>Arthropoda</taxon>
        <taxon>Hexapoda</taxon>
        <taxon>Insecta</taxon>
        <taxon>Pterygota</taxon>
        <taxon>Neoptera</taxon>
        <taxon>Endopterygota</taxon>
        <taxon>Lepidoptera</taxon>
        <taxon>Glossata</taxon>
        <taxon>Ditrysia</taxon>
        <taxon>Geometroidea</taxon>
        <taxon>Geometridae</taxon>
        <taxon>Larentiinae</taxon>
        <taxon>Operophtera</taxon>
    </lineage>
</organism>
<reference evidence="2 3" key="1">
    <citation type="journal article" date="2015" name="Genome Biol. Evol.">
        <title>The genome of winter moth (Operophtera brumata) provides a genomic perspective on sexual dimorphism and phenology.</title>
        <authorList>
            <person name="Derks M.F."/>
            <person name="Smit S."/>
            <person name="Salis L."/>
            <person name="Schijlen E."/>
            <person name="Bossers A."/>
            <person name="Mateman C."/>
            <person name="Pijl A.S."/>
            <person name="de Ridder D."/>
            <person name="Groenen M.A."/>
            <person name="Visser M.E."/>
            <person name="Megens H.J."/>
        </authorList>
    </citation>
    <scope>NUCLEOTIDE SEQUENCE [LARGE SCALE GENOMIC DNA]</scope>
    <source>
        <strain evidence="2">WM2013NL</strain>
        <tissue evidence="2">Head and thorax</tissue>
    </source>
</reference>
<dbReference type="Gene3D" id="3.40.50.720">
    <property type="entry name" value="NAD(P)-binding Rossmann-like Domain"/>
    <property type="match status" value="1"/>
</dbReference>
<dbReference type="InterPro" id="IPR010945">
    <property type="entry name" value="Malate_DH_type2"/>
</dbReference>
<dbReference type="STRING" id="104452.A0A0L7LFK8"/>
<accession>A0A0L7LFK8</accession>
<dbReference type="GO" id="GO:0016616">
    <property type="term" value="F:oxidoreductase activity, acting on the CH-OH group of donors, NAD or NADP as acceptor"/>
    <property type="evidence" value="ECO:0007669"/>
    <property type="project" value="InterPro"/>
</dbReference>
<keyword evidence="1" id="KW-0560">Oxidoreductase</keyword>
<keyword evidence="3" id="KW-1185">Reference proteome</keyword>
<evidence type="ECO:0008006" key="4">
    <source>
        <dbReference type="Google" id="ProtNLM"/>
    </source>
</evidence>
<sequence length="496" mass="56342">MVVRIVISGESQCEVFAEICLVADYLSQNLPKFCYERAWLSKINKKNKWHHTGSPLIWKEVLMKGSKPFYIGGASEFLEYCHAYYDFDSFLTSEKIKGICSNFSQYQKNVQEEKIYLQKTRTGEVETPARQDFVVCITGAGTPLAMLLISGLLEMAVGEKNIYKIYLYDQECKREFMEFVEKECSYIATDHPGKVVKYVNKIGAALTNTDLLIILDHIPFNMDDSIGDWLNGNKKKMANLALMINASALRKMYILFPNLGPACYNATILSNLANIKKSHIVVATSDLGLEVSAVAAEIAEVPLRNMFCPPVWGFVGINQLVDIRTTVHRYNSFEPYGRYTKVRNSSLIIGSITPEFRTMEYLMHFDESLWIKVAENKSQLSKEQARVNKSIAVLDVVKLWLFDRSPEHVVNLGIRCDGSFGLSFNGVFSQPSRFVDGVWIPASDYMLPKDPQMSLKYLEEMAELTMNLGKTELPKIVSFYPCSCRSKQGYIKKAVW</sequence>
<name>A0A0L7LFK8_OPEBR</name>
<dbReference type="GO" id="GO:0016615">
    <property type="term" value="F:malate dehydrogenase activity"/>
    <property type="evidence" value="ECO:0007669"/>
    <property type="project" value="InterPro"/>
</dbReference>
<dbReference type="Proteomes" id="UP000037510">
    <property type="component" value="Unassembled WGS sequence"/>
</dbReference>
<dbReference type="PANTHER" id="PTHR23382">
    <property type="entry name" value="MALATE DEHYDROGENASE"/>
    <property type="match status" value="1"/>
</dbReference>
<evidence type="ECO:0000313" key="3">
    <source>
        <dbReference type="Proteomes" id="UP000037510"/>
    </source>
</evidence>
<dbReference type="Gene3D" id="3.90.110.10">
    <property type="entry name" value="Lactate dehydrogenase/glycoside hydrolase, family 4, C-terminal"/>
    <property type="match status" value="1"/>
</dbReference>
<gene>
    <name evidence="2" type="ORF">OBRU01_09668</name>
</gene>
<protein>
    <recommendedName>
        <fullName evidence="4">Malate dehydrogenase 1B</fullName>
    </recommendedName>
</protein>
<evidence type="ECO:0000256" key="1">
    <source>
        <dbReference type="ARBA" id="ARBA00023002"/>
    </source>
</evidence>
<evidence type="ECO:0000313" key="2">
    <source>
        <dbReference type="EMBL" id="KOB74001.1"/>
    </source>
</evidence>
<comment type="caution">
    <text evidence="2">The sequence shown here is derived from an EMBL/GenBank/DDBJ whole genome shotgun (WGS) entry which is preliminary data.</text>
</comment>
<dbReference type="GO" id="GO:0006108">
    <property type="term" value="P:malate metabolic process"/>
    <property type="evidence" value="ECO:0007669"/>
    <property type="project" value="InterPro"/>
</dbReference>